<proteinExistence type="predicted"/>
<sequence length="121" mass="14097">QSRVCLPRNSPLYQYLQDLGHTDFEVCSSVSQKAEQCAAAQSQREQTVRAAQKQGILSKLVEFFRSWFPFPQYKKNDDILHRLVSDHFFYFSISFPNPQVFLSSVSHPLKNVFSLCCLFWL</sequence>
<evidence type="ECO:0000313" key="2">
    <source>
        <dbReference type="Proteomes" id="UP000016665"/>
    </source>
</evidence>
<protein>
    <submittedName>
        <fullName evidence="1">Uncharacterized protein</fullName>
    </submittedName>
</protein>
<dbReference type="AlphaFoldDB" id="A0A803VZ71"/>
<evidence type="ECO:0000313" key="1">
    <source>
        <dbReference type="Ensembl" id="ENSFALP00000028027.1"/>
    </source>
</evidence>
<dbReference type="PANTHER" id="PTHR15989:SF5">
    <property type="entry name" value="VEZATIN"/>
    <property type="match status" value="1"/>
</dbReference>
<reference evidence="1" key="2">
    <citation type="submission" date="2025-08" db="UniProtKB">
        <authorList>
            <consortium name="Ensembl"/>
        </authorList>
    </citation>
    <scope>IDENTIFICATION</scope>
</reference>
<keyword evidence="2" id="KW-1185">Reference proteome</keyword>
<dbReference type="GO" id="GO:0098609">
    <property type="term" value="P:cell-cell adhesion"/>
    <property type="evidence" value="ECO:0007669"/>
    <property type="project" value="InterPro"/>
</dbReference>
<accession>A0A803VZ71</accession>
<dbReference type="PANTHER" id="PTHR15989">
    <property type="entry name" value="VEZATIN"/>
    <property type="match status" value="1"/>
</dbReference>
<reference evidence="1 2" key="1">
    <citation type="journal article" date="2012" name="Nature">
        <title>The genomic landscape of species divergence in Ficedula flycatchers.</title>
        <authorList>
            <person name="Ellegren H."/>
            <person name="Smeds L."/>
            <person name="Burri R."/>
            <person name="Olason P.I."/>
            <person name="Backstrom N."/>
            <person name="Kawakami T."/>
            <person name="Kunstner A."/>
            <person name="Makinen H."/>
            <person name="Nadachowska-Brzyska K."/>
            <person name="Qvarnstrom A."/>
            <person name="Uebbing S."/>
            <person name="Wolf J.B."/>
        </authorList>
    </citation>
    <scope>NUCLEOTIDE SEQUENCE [LARGE SCALE GENOMIC DNA]</scope>
</reference>
<reference evidence="1" key="3">
    <citation type="submission" date="2025-09" db="UniProtKB">
        <authorList>
            <consortium name="Ensembl"/>
        </authorList>
    </citation>
    <scope>IDENTIFICATION</scope>
</reference>
<dbReference type="Proteomes" id="UP000016665">
    <property type="component" value="Chromosome 1A"/>
</dbReference>
<organism evidence="1 2">
    <name type="scientific">Ficedula albicollis</name>
    <name type="common">Collared flycatcher</name>
    <name type="synonym">Muscicapa albicollis</name>
    <dbReference type="NCBI Taxonomy" id="59894"/>
    <lineage>
        <taxon>Eukaryota</taxon>
        <taxon>Metazoa</taxon>
        <taxon>Chordata</taxon>
        <taxon>Craniata</taxon>
        <taxon>Vertebrata</taxon>
        <taxon>Euteleostomi</taxon>
        <taxon>Archelosauria</taxon>
        <taxon>Archosauria</taxon>
        <taxon>Dinosauria</taxon>
        <taxon>Saurischia</taxon>
        <taxon>Theropoda</taxon>
        <taxon>Coelurosauria</taxon>
        <taxon>Aves</taxon>
        <taxon>Neognathae</taxon>
        <taxon>Neoaves</taxon>
        <taxon>Telluraves</taxon>
        <taxon>Australaves</taxon>
        <taxon>Passeriformes</taxon>
        <taxon>Muscicapidae</taxon>
        <taxon>Ficedula</taxon>
    </lineage>
</organism>
<dbReference type="GO" id="GO:0005886">
    <property type="term" value="C:plasma membrane"/>
    <property type="evidence" value="ECO:0007669"/>
    <property type="project" value="TreeGrafter"/>
</dbReference>
<dbReference type="Ensembl" id="ENSFALT00000030416.1">
    <property type="protein sequence ID" value="ENSFALP00000028027.1"/>
    <property type="gene ID" value="ENSFALG00000025900.1"/>
</dbReference>
<dbReference type="GeneTree" id="ENSGT00940000173218"/>
<name>A0A803VZ71_FICAL</name>
<dbReference type="InterPro" id="IPR026858">
    <property type="entry name" value="Vezatin"/>
</dbReference>